<proteinExistence type="predicted"/>
<dbReference type="PANTHER" id="PTHR35788">
    <property type="entry name" value="EXPORTED PROTEIN-RELATED"/>
    <property type="match status" value="1"/>
</dbReference>
<accession>A0A6N2T3P0</accession>
<evidence type="ECO:0000313" key="1">
    <source>
        <dbReference type="EMBL" id="VYT00030.1"/>
    </source>
</evidence>
<gene>
    <name evidence="1" type="primary">vanW</name>
    <name evidence="1" type="ORF">AULFYP135_01238</name>
</gene>
<sequence length="280" mass="32137">MAPVGRMLFCQISPLTYQISVQKGIFLRNLKDLFSHVHFAKNYSLRPLPYCCYSHRSLIRRRLQNVDLQLQENKAVNLSLAAPKVNGILIRPGETLSFWHLVGSLTAKKGYREGLTIESGVPSQGIGGGMCQFTNLIHWMALHSPLEVAEHHHHNGIDLFPDFGRQLPFGVGTSIFYNYLDYRLYNPTDATFQLFAWVEGEYLCGELRCSFPLPVKYHIREEESYFTWEADGVYRHNKVYRRGVDKATGGILFDQLLLENHSRVLYDPGLVDPERFLSVQ</sequence>
<dbReference type="InterPro" id="IPR052913">
    <property type="entry name" value="Glycopeptide_resist_protein"/>
</dbReference>
<dbReference type="AlphaFoldDB" id="A0A6N2T3P0"/>
<protein>
    <submittedName>
        <fullName evidence="1">Vancomycin B-type resistance protein VanW</fullName>
    </submittedName>
</protein>
<organism evidence="1">
    <name type="scientific">uncultured Anaerotruncus sp</name>
    <dbReference type="NCBI Taxonomy" id="905011"/>
    <lineage>
        <taxon>Bacteria</taxon>
        <taxon>Bacillati</taxon>
        <taxon>Bacillota</taxon>
        <taxon>Clostridia</taxon>
        <taxon>Eubacteriales</taxon>
        <taxon>Oscillospiraceae</taxon>
        <taxon>Anaerotruncus</taxon>
        <taxon>environmental samples</taxon>
    </lineage>
</organism>
<dbReference type="EMBL" id="CACRSL010000003">
    <property type="protein sequence ID" value="VYT00030.1"/>
    <property type="molecule type" value="Genomic_DNA"/>
</dbReference>
<dbReference type="Pfam" id="PF04294">
    <property type="entry name" value="VanW"/>
    <property type="match status" value="1"/>
</dbReference>
<name>A0A6N2T3P0_9FIRM</name>
<dbReference type="InterPro" id="IPR007391">
    <property type="entry name" value="Vancomycin_resist_VanW"/>
</dbReference>
<dbReference type="PANTHER" id="PTHR35788:SF1">
    <property type="entry name" value="EXPORTED PROTEIN"/>
    <property type="match status" value="1"/>
</dbReference>
<reference evidence="1" key="1">
    <citation type="submission" date="2019-11" db="EMBL/GenBank/DDBJ databases">
        <authorList>
            <person name="Feng L."/>
        </authorList>
    </citation>
    <scope>NUCLEOTIDE SEQUENCE</scope>
    <source>
        <strain evidence="1">AundefinedLFYP135</strain>
    </source>
</reference>